<sequence length="221" mass="23058">MSRRSGKRSRSGVAALVCTLVTILGLSTAAQAEDFLSALFGAFGGGRSHAPVIRLPFGNEGDGNASSSSSSEARPRYVGGQAYCVRSCDGRYFPITGPDNESKAASCNNFCPASETKLVYGSSIDNAATESGKPYSELPNAFRYRNEIVAGCTCNGKDQFGLAPVNIESDPTLRKGDIVAGVNGLMVAGRGADKRGASLNFSPVSASVRAKYQRVPIVASE</sequence>
<gene>
    <name evidence="2" type="ORF">SAMN05444158_5891</name>
</gene>
<evidence type="ECO:0008006" key="4">
    <source>
        <dbReference type="Google" id="ProtNLM"/>
    </source>
</evidence>
<dbReference type="InterPro" id="IPR021293">
    <property type="entry name" value="DUF2865"/>
</dbReference>
<evidence type="ECO:0000313" key="3">
    <source>
        <dbReference type="Proteomes" id="UP000243904"/>
    </source>
</evidence>
<name>A0A1H2A6E4_9BRAD</name>
<keyword evidence="1" id="KW-0732">Signal</keyword>
<organism evidence="2 3">
    <name type="scientific">Bradyrhizobium canariense</name>
    <dbReference type="NCBI Taxonomy" id="255045"/>
    <lineage>
        <taxon>Bacteria</taxon>
        <taxon>Pseudomonadati</taxon>
        <taxon>Pseudomonadota</taxon>
        <taxon>Alphaproteobacteria</taxon>
        <taxon>Hyphomicrobiales</taxon>
        <taxon>Nitrobacteraceae</taxon>
        <taxon>Bradyrhizobium</taxon>
    </lineage>
</organism>
<reference evidence="3" key="1">
    <citation type="submission" date="2016-10" db="EMBL/GenBank/DDBJ databases">
        <authorList>
            <person name="Varghese N."/>
            <person name="Submissions S."/>
        </authorList>
    </citation>
    <scope>NUCLEOTIDE SEQUENCE [LARGE SCALE GENOMIC DNA]</scope>
    <source>
        <strain evidence="3">GAS369</strain>
    </source>
</reference>
<proteinExistence type="predicted"/>
<dbReference type="Proteomes" id="UP000243904">
    <property type="component" value="Chromosome I"/>
</dbReference>
<dbReference type="EMBL" id="LT629750">
    <property type="protein sequence ID" value="SDT41016.1"/>
    <property type="molecule type" value="Genomic_DNA"/>
</dbReference>
<dbReference type="RefSeq" id="WP_146689808.1">
    <property type="nucleotide sequence ID" value="NZ_LT629750.1"/>
</dbReference>
<accession>A0A1H2A6E4</accession>
<dbReference type="AlphaFoldDB" id="A0A1H2A6E4"/>
<keyword evidence="3" id="KW-1185">Reference proteome</keyword>
<feature type="chain" id="PRO_5009268484" description="DUF2865 domain-containing protein" evidence="1">
    <location>
        <begin position="33"/>
        <end position="221"/>
    </location>
</feature>
<dbReference type="Pfam" id="PF11064">
    <property type="entry name" value="DUF2865"/>
    <property type="match status" value="1"/>
</dbReference>
<feature type="signal peptide" evidence="1">
    <location>
        <begin position="1"/>
        <end position="32"/>
    </location>
</feature>
<evidence type="ECO:0000256" key="1">
    <source>
        <dbReference type="SAM" id="SignalP"/>
    </source>
</evidence>
<protein>
    <recommendedName>
        <fullName evidence="4">DUF2865 domain-containing protein</fullName>
    </recommendedName>
</protein>
<evidence type="ECO:0000313" key="2">
    <source>
        <dbReference type="EMBL" id="SDT41016.1"/>
    </source>
</evidence>